<dbReference type="InterPro" id="IPR020449">
    <property type="entry name" value="Tscrpt_reg_AraC-type_HTH"/>
</dbReference>
<name>A0A1E5KYU1_9ENTE</name>
<proteinExistence type="predicted"/>
<dbReference type="GO" id="GO:0043565">
    <property type="term" value="F:sequence-specific DNA binding"/>
    <property type="evidence" value="ECO:0007669"/>
    <property type="project" value="InterPro"/>
</dbReference>
<dbReference type="Gene3D" id="1.10.10.60">
    <property type="entry name" value="Homeodomain-like"/>
    <property type="match status" value="2"/>
</dbReference>
<dbReference type="RefSeq" id="WP_069697938.1">
    <property type="nucleotide sequence ID" value="NZ_JAGGMA010000002.1"/>
</dbReference>
<evidence type="ECO:0000256" key="2">
    <source>
        <dbReference type="ARBA" id="ARBA00023125"/>
    </source>
</evidence>
<dbReference type="CDD" id="cd06986">
    <property type="entry name" value="cupin_MmsR-like_N"/>
    <property type="match status" value="1"/>
</dbReference>
<dbReference type="OrthoDB" id="9813413at2"/>
<dbReference type="PRINTS" id="PR00032">
    <property type="entry name" value="HTHARAC"/>
</dbReference>
<evidence type="ECO:0000259" key="4">
    <source>
        <dbReference type="PROSITE" id="PS01124"/>
    </source>
</evidence>
<dbReference type="Pfam" id="PF02311">
    <property type="entry name" value="AraC_binding"/>
    <property type="match status" value="1"/>
</dbReference>
<dbReference type="PANTHER" id="PTHR43280:SF30">
    <property type="entry name" value="MMSAB OPERON REGULATORY PROTEIN"/>
    <property type="match status" value="1"/>
</dbReference>
<dbReference type="Proteomes" id="UP000095256">
    <property type="component" value="Unassembled WGS sequence"/>
</dbReference>
<dbReference type="PROSITE" id="PS01124">
    <property type="entry name" value="HTH_ARAC_FAMILY_2"/>
    <property type="match status" value="1"/>
</dbReference>
<feature type="domain" description="HTH araC/xylS-type" evidence="4">
    <location>
        <begin position="191"/>
        <end position="289"/>
    </location>
</feature>
<reference evidence="5 6" key="1">
    <citation type="submission" date="2016-09" db="EMBL/GenBank/DDBJ databases">
        <authorList>
            <person name="Capua I."/>
            <person name="De Benedictis P."/>
            <person name="Joannis T."/>
            <person name="Lombin L.H."/>
            <person name="Cattoli G."/>
        </authorList>
    </citation>
    <scope>NUCLEOTIDE SEQUENCE [LARGE SCALE GENOMIC DNA]</scope>
    <source>
        <strain evidence="5 6">LMG 25899</strain>
    </source>
</reference>
<dbReference type="InterPro" id="IPR003313">
    <property type="entry name" value="AraC-bd"/>
</dbReference>
<keyword evidence="1" id="KW-0805">Transcription regulation</keyword>
<evidence type="ECO:0000256" key="1">
    <source>
        <dbReference type="ARBA" id="ARBA00023015"/>
    </source>
</evidence>
<evidence type="ECO:0000313" key="6">
    <source>
        <dbReference type="Proteomes" id="UP000095256"/>
    </source>
</evidence>
<protein>
    <recommendedName>
        <fullName evidence="4">HTH araC/xylS-type domain-containing protein</fullName>
    </recommendedName>
</protein>
<keyword evidence="2" id="KW-0238">DNA-binding</keyword>
<dbReference type="GO" id="GO:0003700">
    <property type="term" value="F:DNA-binding transcription factor activity"/>
    <property type="evidence" value="ECO:0007669"/>
    <property type="project" value="InterPro"/>
</dbReference>
<gene>
    <name evidence="5" type="ORF">BCR26_01545</name>
</gene>
<evidence type="ECO:0000256" key="3">
    <source>
        <dbReference type="ARBA" id="ARBA00023163"/>
    </source>
</evidence>
<accession>A0A1E5KYU1</accession>
<sequence>MDSIKKRDGFKDERHIILPTKLLKEARSHALVNYTIVNELGYYPDAKYHYRERHKGEKENILIYCLEGEGTIEIIGKELFCLARGSLYCIPKNIPHRYYSDVNNPWSILWIHFETNLMEEFFINDMKPIVIDTPHKNALLQTHFIDLFDIAEKDNSLNNIICTTQLLKLILTEIHYLKDGLSHNQQNTYLTKSIRFMNENISKDLTLFELSKHLNISQSYVSAIFKKYLNKSPIDYFIEIRIEQACKYLKMTDLKIYEIAKKVGYQDPYYFSRIFKKLTSYSPKEYRNQIADRSKLALIMKK</sequence>
<evidence type="ECO:0000313" key="5">
    <source>
        <dbReference type="EMBL" id="OEH82983.1"/>
    </source>
</evidence>
<dbReference type="Pfam" id="PF12833">
    <property type="entry name" value="HTH_18"/>
    <property type="match status" value="1"/>
</dbReference>
<dbReference type="SUPFAM" id="SSF46689">
    <property type="entry name" value="Homeodomain-like"/>
    <property type="match status" value="2"/>
</dbReference>
<dbReference type="STRING" id="762845.BCR26_01545"/>
<dbReference type="InterPro" id="IPR037923">
    <property type="entry name" value="HTH-like"/>
</dbReference>
<dbReference type="InterPro" id="IPR009057">
    <property type="entry name" value="Homeodomain-like_sf"/>
</dbReference>
<dbReference type="InterPro" id="IPR018060">
    <property type="entry name" value="HTH_AraC"/>
</dbReference>
<dbReference type="PANTHER" id="PTHR43280">
    <property type="entry name" value="ARAC-FAMILY TRANSCRIPTIONAL REGULATOR"/>
    <property type="match status" value="1"/>
</dbReference>
<keyword evidence="6" id="KW-1185">Reference proteome</keyword>
<dbReference type="EMBL" id="MIEK01000012">
    <property type="protein sequence ID" value="OEH82983.1"/>
    <property type="molecule type" value="Genomic_DNA"/>
</dbReference>
<dbReference type="Gene3D" id="2.60.120.280">
    <property type="entry name" value="Regulatory protein AraC"/>
    <property type="match status" value="1"/>
</dbReference>
<keyword evidence="3" id="KW-0804">Transcription</keyword>
<dbReference type="SUPFAM" id="SSF51215">
    <property type="entry name" value="Regulatory protein AraC"/>
    <property type="match status" value="1"/>
</dbReference>
<dbReference type="AlphaFoldDB" id="A0A1E5KYU1"/>
<comment type="caution">
    <text evidence="5">The sequence shown here is derived from an EMBL/GenBank/DDBJ whole genome shotgun (WGS) entry which is preliminary data.</text>
</comment>
<dbReference type="SMART" id="SM00342">
    <property type="entry name" value="HTH_ARAC"/>
    <property type="match status" value="1"/>
</dbReference>
<organism evidence="5 6">
    <name type="scientific">Enterococcus rivorum</name>
    <dbReference type="NCBI Taxonomy" id="762845"/>
    <lineage>
        <taxon>Bacteria</taxon>
        <taxon>Bacillati</taxon>
        <taxon>Bacillota</taxon>
        <taxon>Bacilli</taxon>
        <taxon>Lactobacillales</taxon>
        <taxon>Enterococcaceae</taxon>
        <taxon>Enterococcus</taxon>
    </lineage>
</organism>